<comment type="caution">
    <text evidence="1">The sequence shown here is derived from an EMBL/GenBank/DDBJ whole genome shotgun (WGS) entry which is preliminary data.</text>
</comment>
<dbReference type="Proteomes" id="UP001060085">
    <property type="component" value="Linkage Group LG04"/>
</dbReference>
<name>A0ACC0AZP2_CATRO</name>
<proteinExistence type="predicted"/>
<protein>
    <submittedName>
        <fullName evidence="1">Uncharacterized protein</fullName>
    </submittedName>
</protein>
<gene>
    <name evidence="1" type="ORF">M9H77_15872</name>
</gene>
<sequence length="147" mass="16566">MVRPNGRRGDDNLGPVTDRIGEAGYSTQPPTVPFRSQPPLQPYLSQTPVPYEPYGFAHPPSHLTDTVYDPYLHAPTVVRPRILYRSATQKPLLEFRGQPRQIGVEFFYQMLGTAPQDSSCSTYGYSHTEYGVSCSDPYVPRPTDRVF</sequence>
<dbReference type="EMBL" id="CM044704">
    <property type="protein sequence ID" value="KAI5666019.1"/>
    <property type="molecule type" value="Genomic_DNA"/>
</dbReference>
<evidence type="ECO:0000313" key="1">
    <source>
        <dbReference type="EMBL" id="KAI5666019.1"/>
    </source>
</evidence>
<reference evidence="2" key="1">
    <citation type="journal article" date="2023" name="Nat. Plants">
        <title>Single-cell RNA sequencing provides a high-resolution roadmap for understanding the multicellular compartmentation of specialized metabolism.</title>
        <authorList>
            <person name="Sun S."/>
            <person name="Shen X."/>
            <person name="Li Y."/>
            <person name="Li Y."/>
            <person name="Wang S."/>
            <person name="Li R."/>
            <person name="Zhang H."/>
            <person name="Shen G."/>
            <person name="Guo B."/>
            <person name="Wei J."/>
            <person name="Xu J."/>
            <person name="St-Pierre B."/>
            <person name="Chen S."/>
            <person name="Sun C."/>
        </authorList>
    </citation>
    <scope>NUCLEOTIDE SEQUENCE [LARGE SCALE GENOMIC DNA]</scope>
</reference>
<evidence type="ECO:0000313" key="2">
    <source>
        <dbReference type="Proteomes" id="UP001060085"/>
    </source>
</evidence>
<accession>A0ACC0AZP2</accession>
<organism evidence="1 2">
    <name type="scientific">Catharanthus roseus</name>
    <name type="common">Madagascar periwinkle</name>
    <name type="synonym">Vinca rosea</name>
    <dbReference type="NCBI Taxonomy" id="4058"/>
    <lineage>
        <taxon>Eukaryota</taxon>
        <taxon>Viridiplantae</taxon>
        <taxon>Streptophyta</taxon>
        <taxon>Embryophyta</taxon>
        <taxon>Tracheophyta</taxon>
        <taxon>Spermatophyta</taxon>
        <taxon>Magnoliopsida</taxon>
        <taxon>eudicotyledons</taxon>
        <taxon>Gunneridae</taxon>
        <taxon>Pentapetalae</taxon>
        <taxon>asterids</taxon>
        <taxon>lamiids</taxon>
        <taxon>Gentianales</taxon>
        <taxon>Apocynaceae</taxon>
        <taxon>Rauvolfioideae</taxon>
        <taxon>Vinceae</taxon>
        <taxon>Catharanthinae</taxon>
        <taxon>Catharanthus</taxon>
    </lineage>
</organism>
<keyword evidence="2" id="KW-1185">Reference proteome</keyword>